<feature type="transmembrane region" description="Helical" evidence="1">
    <location>
        <begin position="49"/>
        <end position="71"/>
    </location>
</feature>
<evidence type="ECO:0000313" key="3">
    <source>
        <dbReference type="Proteomes" id="UP001336020"/>
    </source>
</evidence>
<dbReference type="Proteomes" id="UP001336020">
    <property type="component" value="Unassembled WGS sequence"/>
</dbReference>
<keyword evidence="1" id="KW-0812">Transmembrane</keyword>
<comment type="caution">
    <text evidence="2">The sequence shown here is derived from an EMBL/GenBank/DDBJ whole genome shotgun (WGS) entry which is preliminary data.</text>
</comment>
<proteinExistence type="predicted"/>
<keyword evidence="1" id="KW-0472">Membrane</keyword>
<reference evidence="2 3" key="1">
    <citation type="submission" date="2023-07" db="EMBL/GenBank/DDBJ databases">
        <authorList>
            <person name="Girao M."/>
            <person name="Carvalho M.F."/>
        </authorList>
    </citation>
    <scope>NUCLEOTIDE SEQUENCE [LARGE SCALE GENOMIC DNA]</scope>
    <source>
        <strain evidence="2 3">YIM65754</strain>
    </source>
</reference>
<name>A0ABU7LDN4_9NOCA</name>
<evidence type="ECO:0008006" key="4">
    <source>
        <dbReference type="Google" id="ProtNLM"/>
    </source>
</evidence>
<keyword evidence="1" id="KW-1133">Transmembrane helix</keyword>
<protein>
    <recommendedName>
        <fullName evidence="4">Phage holin family protein</fullName>
    </recommendedName>
</protein>
<dbReference type="RefSeq" id="WP_330134887.1">
    <property type="nucleotide sequence ID" value="NZ_JAUTXY010000009.1"/>
</dbReference>
<dbReference type="EMBL" id="JAUTXY010000009">
    <property type="protein sequence ID" value="MEE2059664.1"/>
    <property type="molecule type" value="Genomic_DNA"/>
</dbReference>
<gene>
    <name evidence="2" type="ORF">Q7514_19275</name>
</gene>
<feature type="transmembrane region" description="Helical" evidence="1">
    <location>
        <begin position="104"/>
        <end position="124"/>
    </location>
</feature>
<evidence type="ECO:0000256" key="1">
    <source>
        <dbReference type="SAM" id="Phobius"/>
    </source>
</evidence>
<organism evidence="2 3">
    <name type="scientific">Rhodococcus artemisiae</name>
    <dbReference type="NCBI Taxonomy" id="714159"/>
    <lineage>
        <taxon>Bacteria</taxon>
        <taxon>Bacillati</taxon>
        <taxon>Actinomycetota</taxon>
        <taxon>Actinomycetes</taxon>
        <taxon>Mycobacteriales</taxon>
        <taxon>Nocardiaceae</taxon>
        <taxon>Rhodococcus</taxon>
    </lineage>
</organism>
<keyword evidence="3" id="KW-1185">Reference proteome</keyword>
<feature type="transmembrane region" description="Helical" evidence="1">
    <location>
        <begin position="78"/>
        <end position="98"/>
    </location>
</feature>
<evidence type="ECO:0000313" key="2">
    <source>
        <dbReference type="EMBL" id="MEE2059664.1"/>
    </source>
</evidence>
<accession>A0ABU7LDN4</accession>
<feature type="transmembrane region" description="Helical" evidence="1">
    <location>
        <begin position="26"/>
        <end position="43"/>
    </location>
</feature>
<sequence length="138" mass="14189">MLRDTPGRVRAVIRTPRGAVRLEHRLLAAAVTALGGVAVAVNLPDPSGFSGRLWVVSFVVAAPLIAIARLLPGVNAVLALVVGAAGALVINVLVVQTMLSADTWSPRAGVVAVGLVAALVWLVPNDRNSLPHTKGQVS</sequence>